<sequence length="118" mass="13096">MHRRANVHCEHKLRTASAAGSTDAAKLRQRPQDQEQEPVLVALAMEDNGGESYGRCSETDSEIRAAESVKINSAGSSTTVLMDEQSYREFRHMPKGQQSALESPRMESEPRGHQGRKS</sequence>
<evidence type="ECO:0000313" key="2">
    <source>
        <dbReference type="EMBL" id="KAJ1091206.1"/>
    </source>
</evidence>
<comment type="caution">
    <text evidence="2">The sequence shown here is derived from an EMBL/GenBank/DDBJ whole genome shotgun (WGS) entry which is preliminary data.</text>
</comment>
<feature type="region of interest" description="Disordered" evidence="1">
    <location>
        <begin position="1"/>
        <end position="36"/>
    </location>
</feature>
<accession>A0AAV7LHR2</accession>
<feature type="region of interest" description="Disordered" evidence="1">
    <location>
        <begin position="86"/>
        <end position="118"/>
    </location>
</feature>
<protein>
    <submittedName>
        <fullName evidence="2">Uncharacterized protein</fullName>
    </submittedName>
</protein>
<dbReference type="AlphaFoldDB" id="A0AAV7LHR2"/>
<evidence type="ECO:0000256" key="1">
    <source>
        <dbReference type="SAM" id="MobiDB-lite"/>
    </source>
</evidence>
<proteinExistence type="predicted"/>
<organism evidence="2 3">
    <name type="scientific">Pleurodeles waltl</name>
    <name type="common">Iberian ribbed newt</name>
    <dbReference type="NCBI Taxonomy" id="8319"/>
    <lineage>
        <taxon>Eukaryota</taxon>
        <taxon>Metazoa</taxon>
        <taxon>Chordata</taxon>
        <taxon>Craniata</taxon>
        <taxon>Vertebrata</taxon>
        <taxon>Euteleostomi</taxon>
        <taxon>Amphibia</taxon>
        <taxon>Batrachia</taxon>
        <taxon>Caudata</taxon>
        <taxon>Salamandroidea</taxon>
        <taxon>Salamandridae</taxon>
        <taxon>Pleurodelinae</taxon>
        <taxon>Pleurodeles</taxon>
    </lineage>
</organism>
<keyword evidence="3" id="KW-1185">Reference proteome</keyword>
<evidence type="ECO:0000313" key="3">
    <source>
        <dbReference type="Proteomes" id="UP001066276"/>
    </source>
</evidence>
<reference evidence="2" key="1">
    <citation type="journal article" date="2022" name="bioRxiv">
        <title>Sequencing and chromosome-scale assembly of the giantPleurodeles waltlgenome.</title>
        <authorList>
            <person name="Brown T."/>
            <person name="Elewa A."/>
            <person name="Iarovenko S."/>
            <person name="Subramanian E."/>
            <person name="Araus A.J."/>
            <person name="Petzold A."/>
            <person name="Susuki M."/>
            <person name="Suzuki K.-i.T."/>
            <person name="Hayashi T."/>
            <person name="Toyoda A."/>
            <person name="Oliveira C."/>
            <person name="Osipova E."/>
            <person name="Leigh N.D."/>
            <person name="Simon A."/>
            <person name="Yun M.H."/>
        </authorList>
    </citation>
    <scope>NUCLEOTIDE SEQUENCE</scope>
    <source>
        <strain evidence="2">20211129_DDA</strain>
        <tissue evidence="2">Liver</tissue>
    </source>
</reference>
<dbReference type="Proteomes" id="UP001066276">
    <property type="component" value="Chromosome 11"/>
</dbReference>
<dbReference type="EMBL" id="JANPWB010000015">
    <property type="protein sequence ID" value="KAJ1091206.1"/>
    <property type="molecule type" value="Genomic_DNA"/>
</dbReference>
<name>A0AAV7LHR2_PLEWA</name>
<gene>
    <name evidence="2" type="ORF">NDU88_004333</name>
</gene>